<evidence type="ECO:0000313" key="7">
    <source>
        <dbReference type="Proteomes" id="UP000081671"/>
    </source>
</evidence>
<dbReference type="GO" id="GO:0005654">
    <property type="term" value="C:nucleoplasm"/>
    <property type="evidence" value="ECO:0007669"/>
    <property type="project" value="TreeGrafter"/>
</dbReference>
<dbReference type="OrthoDB" id="9622064at2759"/>
<protein>
    <submittedName>
        <fullName evidence="8">Gamma-interferon-inducible protein 16 isoform X2</fullName>
    </submittedName>
</protein>
<dbReference type="PANTHER" id="PTHR12200:SF24">
    <property type="entry name" value="INTERFERON ACTIVATED GENE 207-RELATED"/>
    <property type="match status" value="1"/>
</dbReference>
<dbReference type="FunFam" id="2.40.50.140:FF:000500">
    <property type="entry name" value="Interferon-activable protein 202"/>
    <property type="match status" value="1"/>
</dbReference>
<dbReference type="SUPFAM" id="SSF159141">
    <property type="entry name" value="HIN-2000 domain-like"/>
    <property type="match status" value="2"/>
</dbReference>
<evidence type="ECO:0000259" key="5">
    <source>
        <dbReference type="PROSITE" id="PS50824"/>
    </source>
</evidence>
<dbReference type="SUPFAM" id="SSF47986">
    <property type="entry name" value="DEATH domain"/>
    <property type="match status" value="1"/>
</dbReference>
<dbReference type="InterPro" id="IPR004021">
    <property type="entry name" value="HIN200/IF120x"/>
</dbReference>
<feature type="region of interest" description="Disordered" evidence="4">
    <location>
        <begin position="228"/>
        <end position="278"/>
    </location>
</feature>
<evidence type="ECO:0000313" key="8">
    <source>
        <dbReference type="RefSeq" id="XP_012886097.1"/>
    </source>
</evidence>
<gene>
    <name evidence="8" type="primary">Ifi16</name>
</gene>
<organism evidence="7 8">
    <name type="scientific">Dipodomys ordii</name>
    <name type="common">Ord's kangaroo rat</name>
    <dbReference type="NCBI Taxonomy" id="10020"/>
    <lineage>
        <taxon>Eukaryota</taxon>
        <taxon>Metazoa</taxon>
        <taxon>Chordata</taxon>
        <taxon>Craniata</taxon>
        <taxon>Vertebrata</taxon>
        <taxon>Euteleostomi</taxon>
        <taxon>Mammalia</taxon>
        <taxon>Eutheria</taxon>
        <taxon>Euarchontoglires</taxon>
        <taxon>Glires</taxon>
        <taxon>Rodentia</taxon>
        <taxon>Castorimorpha</taxon>
        <taxon>Heteromyidae</taxon>
        <taxon>Dipodomyinae</taxon>
        <taxon>Dipodomys</taxon>
    </lineage>
</organism>
<dbReference type="GO" id="GO:0035458">
    <property type="term" value="P:cellular response to interferon-beta"/>
    <property type="evidence" value="ECO:0007669"/>
    <property type="project" value="InterPro"/>
</dbReference>
<dbReference type="InterPro" id="IPR011029">
    <property type="entry name" value="DEATH-like_dom_sf"/>
</dbReference>
<dbReference type="InterPro" id="IPR012340">
    <property type="entry name" value="NA-bd_OB-fold"/>
</dbReference>
<dbReference type="Gene3D" id="2.40.50.140">
    <property type="entry name" value="Nucleic acid-binding proteins"/>
    <property type="match status" value="2"/>
</dbReference>
<accession>A0A1S3GDL0</accession>
<dbReference type="GO" id="GO:0005829">
    <property type="term" value="C:cytosol"/>
    <property type="evidence" value="ECO:0007669"/>
    <property type="project" value="TreeGrafter"/>
</dbReference>
<comment type="similarity">
    <text evidence="2">Belongs to the HIN-200 family.</text>
</comment>
<keyword evidence="7" id="KW-1185">Reference proteome</keyword>
<comment type="subcellular location">
    <subcellularLocation>
        <location evidence="1">Nucleus</location>
    </subcellularLocation>
</comment>
<dbReference type="CDD" id="cd08305">
    <property type="entry name" value="Pyrin"/>
    <property type="match status" value="1"/>
</dbReference>
<evidence type="ECO:0000259" key="6">
    <source>
        <dbReference type="PROSITE" id="PS50834"/>
    </source>
</evidence>
<dbReference type="STRING" id="10020.ENSDORP00000024321"/>
<feature type="domain" description="HIN-200" evidence="6">
    <location>
        <begin position="265"/>
        <end position="461"/>
    </location>
</feature>
<dbReference type="RefSeq" id="XP_012886097.1">
    <property type="nucleotide sequence ID" value="XM_013030643.1"/>
</dbReference>
<dbReference type="PROSITE" id="PS50834">
    <property type="entry name" value="HIN_200"/>
    <property type="match status" value="1"/>
</dbReference>
<keyword evidence="3" id="KW-0539">Nucleus</keyword>
<evidence type="ECO:0000256" key="3">
    <source>
        <dbReference type="ARBA" id="ARBA00023242"/>
    </source>
</evidence>
<dbReference type="InterPro" id="IPR040205">
    <property type="entry name" value="HIN-200"/>
</dbReference>
<dbReference type="Pfam" id="PF02760">
    <property type="entry name" value="HIN"/>
    <property type="match status" value="1"/>
</dbReference>
<feature type="region of interest" description="Disordered" evidence="4">
    <location>
        <begin position="465"/>
        <end position="493"/>
    </location>
</feature>
<dbReference type="Proteomes" id="UP000081671">
    <property type="component" value="Unplaced"/>
</dbReference>
<dbReference type="Pfam" id="PF02758">
    <property type="entry name" value="PYRIN"/>
    <property type="match status" value="1"/>
</dbReference>
<evidence type="ECO:0000256" key="1">
    <source>
        <dbReference type="ARBA" id="ARBA00004123"/>
    </source>
</evidence>
<dbReference type="InterPro" id="IPR004020">
    <property type="entry name" value="DAPIN"/>
</dbReference>
<feature type="compositionally biased region" description="Polar residues" evidence="4">
    <location>
        <begin position="163"/>
        <end position="184"/>
    </location>
</feature>
<dbReference type="GeneID" id="105996520"/>
<dbReference type="GO" id="GO:0003690">
    <property type="term" value="F:double-stranded DNA binding"/>
    <property type="evidence" value="ECO:0007669"/>
    <property type="project" value="TreeGrafter"/>
</dbReference>
<dbReference type="GO" id="GO:0002218">
    <property type="term" value="P:activation of innate immune response"/>
    <property type="evidence" value="ECO:0007669"/>
    <property type="project" value="InterPro"/>
</dbReference>
<dbReference type="PROSITE" id="PS50824">
    <property type="entry name" value="DAPIN"/>
    <property type="match status" value="1"/>
</dbReference>
<sequence length="493" mass="55280">MANNYKKIVLLKGLEGISEYHFKLIKSLLTKELKLNRKTQENCDRITMADLLEEKFPSDSGVGRLIQLFKDIPGLEDLAQTLKKEKTKVQRKSKGKETTSGQKKKQDEPSGTQSTPAKNGDLKPKQPDAVPSVSGVKEQGTASPHPQTVKKKEKTTKVKDGEQNLQFQREISLPGTSATSTHSAKAQPQTSPKLPPPPPSSSTAKGKRATKMDDWERNLLSKRKLWLEESSATSTQPAQAQPQTPPNRLPPTSSSSTAKKQKLPTLPKEPSSEQGYQTEPKEVMVLKVTPLFVYQGEKTMFHATVATESEFFRVKVFDVKLQVMFIPNRIIIITEYFGHNGFLEIYSITGVSPGHPEQKLNIPTTLRHNASATPKINYLCSLCPGKCVNGTFLVYKKTVRNECTYYEIQDNTGKMEVVVFGRLTHVDCEEGDKIKLVCFELGLSMDKWQLRSVIHSYMEVIKTRKDKTHAPNPDSNKDTSEQSSIPNYWNFAK</sequence>
<evidence type="ECO:0000256" key="4">
    <source>
        <dbReference type="SAM" id="MobiDB-lite"/>
    </source>
</evidence>
<feature type="region of interest" description="Disordered" evidence="4">
    <location>
        <begin position="83"/>
        <end position="214"/>
    </location>
</feature>
<feature type="domain" description="Pyrin" evidence="5">
    <location>
        <begin position="1"/>
        <end position="88"/>
    </location>
</feature>
<name>A0A1S3GDL0_DIPOR</name>
<dbReference type="FunFam" id="1.10.533.10:FF:000011">
    <property type="entry name" value="Myeloid cell nuclear differentiation antigen"/>
    <property type="match status" value="1"/>
</dbReference>
<dbReference type="PANTHER" id="PTHR12200">
    <property type="entry name" value="INTERFERON-INDUCIBLE PROTEIN AIM2 FAMILY MEMBER"/>
    <property type="match status" value="1"/>
</dbReference>
<dbReference type="Gene3D" id="1.10.533.10">
    <property type="entry name" value="Death Domain, Fas"/>
    <property type="match status" value="1"/>
</dbReference>
<dbReference type="CTD" id="3428"/>
<dbReference type="SMART" id="SM01289">
    <property type="entry name" value="PYRIN"/>
    <property type="match status" value="1"/>
</dbReference>
<feature type="compositionally biased region" description="Low complexity" evidence="4">
    <location>
        <begin position="230"/>
        <end position="242"/>
    </location>
</feature>
<reference evidence="8" key="1">
    <citation type="submission" date="2025-08" db="UniProtKB">
        <authorList>
            <consortium name="RefSeq"/>
        </authorList>
    </citation>
    <scope>IDENTIFICATION</scope>
    <source>
        <tissue evidence="8">Kidney</tissue>
    </source>
</reference>
<dbReference type="AlphaFoldDB" id="A0A1S3GDL0"/>
<proteinExistence type="inferred from homology"/>
<evidence type="ECO:0000256" key="2">
    <source>
        <dbReference type="ARBA" id="ARBA00008647"/>
    </source>
</evidence>